<dbReference type="KEGG" id="azz:DEW08_28655"/>
<organism evidence="1 2">
    <name type="scientific">Azospirillum thermophilum</name>
    <dbReference type="NCBI Taxonomy" id="2202148"/>
    <lineage>
        <taxon>Bacteria</taxon>
        <taxon>Pseudomonadati</taxon>
        <taxon>Pseudomonadota</taxon>
        <taxon>Alphaproteobacteria</taxon>
        <taxon>Rhodospirillales</taxon>
        <taxon>Azospirillaceae</taxon>
        <taxon>Azospirillum</taxon>
    </lineage>
</organism>
<geneLocation type="plasmid" evidence="1 2">
    <name>unnamed3</name>
</geneLocation>
<keyword evidence="2" id="KW-1185">Reference proteome</keyword>
<evidence type="ECO:0000313" key="2">
    <source>
        <dbReference type="Proteomes" id="UP000245629"/>
    </source>
</evidence>
<gene>
    <name evidence="1" type="ORF">DEW08_28655</name>
</gene>
<accession>A0A2S2CZP6</accession>
<evidence type="ECO:0000313" key="1">
    <source>
        <dbReference type="EMBL" id="AWK89976.1"/>
    </source>
</evidence>
<keyword evidence="1" id="KW-0614">Plasmid</keyword>
<dbReference type="EMBL" id="CP029358">
    <property type="protein sequence ID" value="AWK89976.1"/>
    <property type="molecule type" value="Genomic_DNA"/>
</dbReference>
<name>A0A2S2CZP6_9PROT</name>
<dbReference type="AlphaFoldDB" id="A0A2S2CZP6"/>
<reference evidence="2" key="1">
    <citation type="submission" date="2018-05" db="EMBL/GenBank/DDBJ databases">
        <title>Azospirillum thermophila sp. nov., a novel isolated from hot spring.</title>
        <authorList>
            <person name="Zhao Z."/>
        </authorList>
    </citation>
    <scope>NUCLEOTIDE SEQUENCE [LARGE SCALE GENOMIC DNA]</scope>
    <source>
        <strain evidence="2">CFH 70021</strain>
        <plasmid evidence="2">unnamed3</plasmid>
    </source>
</reference>
<protein>
    <submittedName>
        <fullName evidence="1">Uncharacterized protein</fullName>
    </submittedName>
</protein>
<proteinExistence type="predicted"/>
<sequence length="63" mass="6806">MALFRTFGMPDGAPFPLTQAVVVPFPALDADIRGARTHRADGRQDAGRGCAAVIQLKDRRRIG</sequence>
<dbReference type="Proteomes" id="UP000245629">
    <property type="component" value="Plasmid unnamed3"/>
</dbReference>